<dbReference type="InterPro" id="IPR013976">
    <property type="entry name" value="HDOD"/>
</dbReference>
<evidence type="ECO:0000256" key="3">
    <source>
        <dbReference type="HAMAP-Rule" id="MF_01440"/>
    </source>
</evidence>
<dbReference type="Pfam" id="PF08668">
    <property type="entry name" value="HDOD"/>
    <property type="match status" value="1"/>
</dbReference>
<accession>A0A4U8YHP5</accession>
<evidence type="ECO:0000313" key="5">
    <source>
        <dbReference type="EMBL" id="VFQ43081.1"/>
    </source>
</evidence>
<dbReference type="PANTHER" id="PTHR33525">
    <property type="match status" value="1"/>
</dbReference>
<proteinExistence type="inferred from homology"/>
<protein>
    <recommendedName>
        <fullName evidence="3">Probable chemoreceptor glutamine deamidase CheD</fullName>
        <ecNumber evidence="3">3.5.1.44</ecNumber>
    </recommendedName>
</protein>
<dbReference type="InterPro" id="IPR006675">
    <property type="entry name" value="HDIG_dom"/>
</dbReference>
<dbReference type="InterPro" id="IPR052340">
    <property type="entry name" value="RNase_Y/CdgJ"/>
</dbReference>
<dbReference type="Proteomes" id="UP000507962">
    <property type="component" value="Unassembled WGS sequence"/>
</dbReference>
<dbReference type="Gene3D" id="3.30.1330.200">
    <property type="match status" value="1"/>
</dbReference>
<evidence type="ECO:0000313" key="6">
    <source>
        <dbReference type="Proteomes" id="UP000507962"/>
    </source>
</evidence>
<dbReference type="PROSITE" id="PS51833">
    <property type="entry name" value="HDOD"/>
    <property type="match status" value="1"/>
</dbReference>
<dbReference type="InterPro" id="IPR005659">
    <property type="entry name" value="Chemorcpt_Glu_NH3ase_CheD"/>
</dbReference>
<comment type="function">
    <text evidence="3">Probably deamidates glutamine residues to glutamate on methyl-accepting chemotaxis receptors (MCPs), playing an important role in chemotaxis.</text>
</comment>
<evidence type="ECO:0000259" key="4">
    <source>
        <dbReference type="PROSITE" id="PS51833"/>
    </source>
</evidence>
<dbReference type="SUPFAM" id="SSF109604">
    <property type="entry name" value="HD-domain/PDEase-like"/>
    <property type="match status" value="1"/>
</dbReference>
<reference evidence="5 6" key="1">
    <citation type="submission" date="2019-03" db="EMBL/GenBank/DDBJ databases">
        <authorList>
            <person name="Nijsse B."/>
        </authorList>
    </citation>
    <scope>NUCLEOTIDE SEQUENCE [LARGE SCALE GENOMIC DNA]</scope>
    <source>
        <strain evidence="5">Desulfoluna butyratoxydans MSL71</strain>
    </source>
</reference>
<dbReference type="CDD" id="cd16352">
    <property type="entry name" value="CheD"/>
    <property type="match status" value="1"/>
</dbReference>
<sequence>MTYYQKYHVPAGTFQVNARKPLILQAYLNSCVGVALFDAEAGIGGLYHILLPEPVSHKSEYNREKYAATGLPLFLGSLVREGADISRLQAVIAGGALAGKVSNQDIRLDIGGRTAEVVKEVLGKHGIKVALSETGGFFTCCLNFNLETFDYEVIPALLSDEQEADDTTHGRISRLDDIQPIPQVALKILRMIDEDVYDIHNLSQEVRKDQVISAQVLKYCNSAVFCGQGGIDSIDDALLIIGQASLAKIVTAMAVKKLLNNSYTGYSLAKGGLYHHAIGVALVAEKIASLSGKASPFAAYSAGLTHDLGKVVLDQFVSGARPFFYREIMGENDLVETENRLLKTNHTKAGLKLAKKWDLPASITNTIRYHHCPCEAEAHRELVTIISVANSLFHMFSASPSLHKVDMNSLSRRLELLDMSISDFPAIVDAIPHQVLSGSPELAIT</sequence>
<keyword evidence="6" id="KW-1185">Reference proteome</keyword>
<dbReference type="InterPro" id="IPR011324">
    <property type="entry name" value="Cytotoxic_necrot_fac-like_cat"/>
</dbReference>
<gene>
    <name evidence="3" type="primary">cheD</name>
    <name evidence="5" type="ORF">MSL71_7080</name>
</gene>
<comment type="similarity">
    <text evidence="3">Belongs to the CheD family.</text>
</comment>
<dbReference type="RefSeq" id="WP_180137272.1">
    <property type="nucleotide sequence ID" value="NZ_CAADHO010000001.1"/>
</dbReference>
<dbReference type="NCBIfam" id="TIGR00277">
    <property type="entry name" value="HDIG"/>
    <property type="match status" value="1"/>
</dbReference>
<evidence type="ECO:0000256" key="2">
    <source>
        <dbReference type="ARBA" id="ARBA00022801"/>
    </source>
</evidence>
<dbReference type="HAMAP" id="MF_01440">
    <property type="entry name" value="CheD"/>
    <property type="match status" value="1"/>
</dbReference>
<dbReference type="InterPro" id="IPR038592">
    <property type="entry name" value="CheD-like_sf"/>
</dbReference>
<dbReference type="SUPFAM" id="SSF64438">
    <property type="entry name" value="CNF1/YfiH-like putative cysteine hydrolases"/>
    <property type="match status" value="1"/>
</dbReference>
<dbReference type="SMART" id="SM00471">
    <property type="entry name" value="HDc"/>
    <property type="match status" value="1"/>
</dbReference>
<keyword evidence="2 3" id="KW-0378">Hydrolase</keyword>
<dbReference type="EC" id="3.5.1.44" evidence="3"/>
<dbReference type="Pfam" id="PF03975">
    <property type="entry name" value="CheD"/>
    <property type="match status" value="1"/>
</dbReference>
<dbReference type="GO" id="GO:0006935">
    <property type="term" value="P:chemotaxis"/>
    <property type="evidence" value="ECO:0007669"/>
    <property type="project" value="UniProtKB-UniRule"/>
</dbReference>
<name>A0A4U8YHP5_9BACT</name>
<comment type="catalytic activity">
    <reaction evidence="3">
        <text>L-glutaminyl-[protein] + H2O = L-glutamyl-[protein] + NH4(+)</text>
        <dbReference type="Rhea" id="RHEA:16441"/>
        <dbReference type="Rhea" id="RHEA-COMP:10207"/>
        <dbReference type="Rhea" id="RHEA-COMP:10208"/>
        <dbReference type="ChEBI" id="CHEBI:15377"/>
        <dbReference type="ChEBI" id="CHEBI:28938"/>
        <dbReference type="ChEBI" id="CHEBI:29973"/>
        <dbReference type="ChEBI" id="CHEBI:30011"/>
        <dbReference type="EC" id="3.5.1.44"/>
    </reaction>
</comment>
<keyword evidence="1 3" id="KW-0145">Chemotaxis</keyword>
<dbReference type="InterPro" id="IPR003607">
    <property type="entry name" value="HD/PDEase_dom"/>
</dbReference>
<dbReference type="PANTHER" id="PTHR33525:SF3">
    <property type="entry name" value="RIBONUCLEASE Y"/>
    <property type="match status" value="1"/>
</dbReference>
<organism evidence="5 6">
    <name type="scientific">Desulfoluna butyratoxydans</name>
    <dbReference type="NCBI Taxonomy" id="231438"/>
    <lineage>
        <taxon>Bacteria</taxon>
        <taxon>Pseudomonadati</taxon>
        <taxon>Thermodesulfobacteriota</taxon>
        <taxon>Desulfobacteria</taxon>
        <taxon>Desulfobacterales</taxon>
        <taxon>Desulfolunaceae</taxon>
        <taxon>Desulfoluna</taxon>
    </lineage>
</organism>
<dbReference type="GO" id="GO:0050568">
    <property type="term" value="F:protein-glutamine glutaminase activity"/>
    <property type="evidence" value="ECO:0007669"/>
    <property type="project" value="UniProtKB-UniRule"/>
</dbReference>
<dbReference type="EMBL" id="CAADHO010000001">
    <property type="protein sequence ID" value="VFQ43081.1"/>
    <property type="molecule type" value="Genomic_DNA"/>
</dbReference>
<feature type="domain" description="HDOD" evidence="4">
    <location>
        <begin position="178"/>
        <end position="373"/>
    </location>
</feature>
<evidence type="ECO:0000256" key="1">
    <source>
        <dbReference type="ARBA" id="ARBA00022500"/>
    </source>
</evidence>
<dbReference type="Gene3D" id="1.10.3210.10">
    <property type="entry name" value="Hypothetical protein af1432"/>
    <property type="match status" value="1"/>
</dbReference>
<dbReference type="CDD" id="cd00077">
    <property type="entry name" value="HDc"/>
    <property type="match status" value="1"/>
</dbReference>
<dbReference type="AlphaFoldDB" id="A0A4U8YHP5"/>